<dbReference type="PANTHER" id="PTHR48465">
    <property type="entry name" value="PROTEIN SSUH2 HOMOLOG"/>
    <property type="match status" value="1"/>
</dbReference>
<accession>A0AAW2A4S9</accession>
<evidence type="ECO:0000256" key="1">
    <source>
        <dbReference type="SAM" id="MobiDB-lite"/>
    </source>
</evidence>
<dbReference type="GO" id="GO:0051082">
    <property type="term" value="F:unfolded protein binding"/>
    <property type="evidence" value="ECO:0007669"/>
    <property type="project" value="InterPro"/>
</dbReference>
<evidence type="ECO:0000313" key="2">
    <source>
        <dbReference type="EMBL" id="KAK9967766.1"/>
    </source>
</evidence>
<dbReference type="Proteomes" id="UP001479290">
    <property type="component" value="Unassembled WGS sequence"/>
</dbReference>
<feature type="region of interest" description="Disordered" evidence="1">
    <location>
        <begin position="54"/>
        <end position="75"/>
    </location>
</feature>
<dbReference type="AlphaFoldDB" id="A0AAW2A4S9"/>
<dbReference type="InterPro" id="IPR001305">
    <property type="entry name" value="HSP_DnaJ_Cys-rich_dom"/>
</dbReference>
<keyword evidence="3" id="KW-1185">Reference proteome</keyword>
<dbReference type="GO" id="GO:0031072">
    <property type="term" value="F:heat shock protein binding"/>
    <property type="evidence" value="ECO:0007669"/>
    <property type="project" value="InterPro"/>
</dbReference>
<dbReference type="EMBL" id="JAWDJR010000010">
    <property type="protein sequence ID" value="KAK9967766.1"/>
    <property type="molecule type" value="Genomic_DNA"/>
</dbReference>
<organism evidence="2 3">
    <name type="scientific">Culter alburnus</name>
    <name type="common">Topmouth culter</name>
    <dbReference type="NCBI Taxonomy" id="194366"/>
    <lineage>
        <taxon>Eukaryota</taxon>
        <taxon>Metazoa</taxon>
        <taxon>Chordata</taxon>
        <taxon>Craniata</taxon>
        <taxon>Vertebrata</taxon>
        <taxon>Euteleostomi</taxon>
        <taxon>Actinopterygii</taxon>
        <taxon>Neopterygii</taxon>
        <taxon>Teleostei</taxon>
        <taxon>Ostariophysi</taxon>
        <taxon>Cypriniformes</taxon>
        <taxon>Xenocyprididae</taxon>
        <taxon>Xenocypridinae</taxon>
        <taxon>Culter</taxon>
    </lineage>
</organism>
<feature type="region of interest" description="Disordered" evidence="1">
    <location>
        <begin position="1"/>
        <end position="39"/>
    </location>
</feature>
<gene>
    <name evidence="2" type="ORF">ABG768_002135</name>
</gene>
<protein>
    <recommendedName>
        <fullName evidence="4">Protein SSUH2 homolog</fullName>
    </recommendedName>
</protein>
<proteinExistence type="predicted"/>
<evidence type="ECO:0000313" key="3">
    <source>
        <dbReference type="Proteomes" id="UP001479290"/>
    </source>
</evidence>
<reference evidence="2 3" key="1">
    <citation type="submission" date="2024-05" db="EMBL/GenBank/DDBJ databases">
        <title>A high-quality chromosomal-level genome assembly of Topmouth culter (Culter alburnus).</title>
        <authorList>
            <person name="Zhao H."/>
        </authorList>
    </citation>
    <scope>NUCLEOTIDE SEQUENCE [LARGE SCALE GENOMIC DNA]</scope>
    <source>
        <strain evidence="2">CATC2023</strain>
        <tissue evidence="2">Muscle</tissue>
    </source>
</reference>
<dbReference type="SUPFAM" id="SSF57938">
    <property type="entry name" value="DnaJ/Hsp40 cysteine-rich domain"/>
    <property type="match status" value="2"/>
</dbReference>
<name>A0AAW2A4S9_CULAL</name>
<evidence type="ECO:0008006" key="4">
    <source>
        <dbReference type="Google" id="ProtNLM"/>
    </source>
</evidence>
<dbReference type="InterPro" id="IPR052789">
    <property type="entry name" value="SSUH2_homolog"/>
</dbReference>
<comment type="caution">
    <text evidence="2">The sequence shown here is derived from an EMBL/GenBank/DDBJ whole genome shotgun (WGS) entry which is preliminary data.</text>
</comment>
<sequence length="716" mass="79412">MDSTHLLSDQDEVHTGPSCPAGSYADPNTVANDGATAPPADLMPVVPGYESLGPNVIPPSDFGSVQPQAPSSAPERRFDIPAISEELAQEAFTKYVTSKCCYSSKPAKEMVFTDLQSLNTYRYRLETFTESRTTEWDSEPYNGQVVDGFGAAPGPWSIPVPVPSLFKDCEKAVRVPHTSTVKGCHSCLNLGRSACRRCVNSGRTRCGPCNGMGWTQSSQRQRCSMCQGSGMIRCHSCGGVGSVTCTTCKGQGKLLCFIKLKITWKNNVHVAVIDKRSGFPVELLEQITGEKLLTDMAPMVYPVVGFPDSSVNVASESAVREHQAQFSTTCRILQQDQCKTDLISILCVMDEKDEDIDTFDPSLPEEGPSAPPPGWLDSVTGYEEHKGGDCTDQICPPPPDFVPKPENDKNASVPNVMVPTVSEDVARDALLQFVGKKWTYSSKPAKNLMFKELKPFTVYRYRLETFTESRSSAWESEPHTGQCVDGPQNGVSPPPWHVQVSYPPKFTDAVQKVRVPHSSFIKPCHHCHGNGKVRCTHCHGRGLTRCMFCHGSGHSRNRRCTTCHGRGRKRCVSCHGKGYKGCLTCNGHRNLVHFIQLTITWKNQVFEFIPDRVPEFPLKKFEKVSGEAFFVDENLLVYPIEGFPDQDICDASKTAIQNHLLKYSAVSRILQQRQTIELVPLTHVYYAYSGKDYDYFVFGRENKVHTSKYPTSCSIL</sequence>
<dbReference type="PANTHER" id="PTHR48465:SF1">
    <property type="entry name" value="PROTEIN SSUH2 HOMOLOG"/>
    <property type="match status" value="1"/>
</dbReference>
<dbReference type="CDD" id="cd10719">
    <property type="entry name" value="DnaJ_zf"/>
    <property type="match status" value="2"/>
</dbReference>
<dbReference type="InterPro" id="IPR036410">
    <property type="entry name" value="HSP_DnaJ_Cys-rich_dom_sf"/>
</dbReference>